<feature type="compositionally biased region" description="Low complexity" evidence="2">
    <location>
        <begin position="156"/>
        <end position="171"/>
    </location>
</feature>
<dbReference type="InterPro" id="IPR040115">
    <property type="entry name" value="Lnp"/>
</dbReference>
<evidence type="ECO:0000256" key="1">
    <source>
        <dbReference type="RuleBase" id="RU367073"/>
    </source>
</evidence>
<dbReference type="OMA" id="CGYFNPS"/>
<dbReference type="KEGG" id="cput:CONPUDRAFT_85028"/>
<dbReference type="InterPro" id="IPR019273">
    <property type="entry name" value="Lunapark_Znf"/>
</dbReference>
<dbReference type="AlphaFoldDB" id="A0A5M3MD09"/>
<keyword evidence="5" id="KW-1185">Reference proteome</keyword>
<reference evidence="5" key="1">
    <citation type="journal article" date="2012" name="Science">
        <title>The Paleozoic origin of enzymatic lignin decomposition reconstructed from 31 fungal genomes.</title>
        <authorList>
            <person name="Floudas D."/>
            <person name="Binder M."/>
            <person name="Riley R."/>
            <person name="Barry K."/>
            <person name="Blanchette R.A."/>
            <person name="Henrissat B."/>
            <person name="Martinez A.T."/>
            <person name="Otillar R."/>
            <person name="Spatafora J.W."/>
            <person name="Yadav J.S."/>
            <person name="Aerts A."/>
            <person name="Benoit I."/>
            <person name="Boyd A."/>
            <person name="Carlson A."/>
            <person name="Copeland A."/>
            <person name="Coutinho P.M."/>
            <person name="de Vries R.P."/>
            <person name="Ferreira P."/>
            <person name="Findley K."/>
            <person name="Foster B."/>
            <person name="Gaskell J."/>
            <person name="Glotzer D."/>
            <person name="Gorecki P."/>
            <person name="Heitman J."/>
            <person name="Hesse C."/>
            <person name="Hori C."/>
            <person name="Igarashi K."/>
            <person name="Jurgens J.A."/>
            <person name="Kallen N."/>
            <person name="Kersten P."/>
            <person name="Kohler A."/>
            <person name="Kuees U."/>
            <person name="Kumar T.K.A."/>
            <person name="Kuo A."/>
            <person name="LaButti K."/>
            <person name="Larrondo L.F."/>
            <person name="Lindquist E."/>
            <person name="Ling A."/>
            <person name="Lombard V."/>
            <person name="Lucas S."/>
            <person name="Lundell T."/>
            <person name="Martin R."/>
            <person name="McLaughlin D.J."/>
            <person name="Morgenstern I."/>
            <person name="Morin E."/>
            <person name="Murat C."/>
            <person name="Nagy L.G."/>
            <person name="Nolan M."/>
            <person name="Ohm R.A."/>
            <person name="Patyshakuliyeva A."/>
            <person name="Rokas A."/>
            <person name="Ruiz-Duenas F.J."/>
            <person name="Sabat G."/>
            <person name="Salamov A."/>
            <person name="Samejima M."/>
            <person name="Schmutz J."/>
            <person name="Slot J.C."/>
            <person name="St John F."/>
            <person name="Stenlid J."/>
            <person name="Sun H."/>
            <person name="Sun S."/>
            <person name="Syed K."/>
            <person name="Tsang A."/>
            <person name="Wiebenga A."/>
            <person name="Young D."/>
            <person name="Pisabarro A."/>
            <person name="Eastwood D.C."/>
            <person name="Martin F."/>
            <person name="Cullen D."/>
            <person name="Grigoriev I.V."/>
            <person name="Hibbett D.S."/>
        </authorList>
    </citation>
    <scope>NUCLEOTIDE SEQUENCE [LARGE SCALE GENOMIC DNA]</scope>
    <source>
        <strain evidence="5">RWD-64-598 SS2</strain>
    </source>
</reference>
<comment type="function">
    <text evidence="1">Plays a role in determining ER morphology.</text>
</comment>
<keyword evidence="1" id="KW-0472">Membrane</keyword>
<comment type="similarity">
    <text evidence="1">Belongs to the lunapark family.</text>
</comment>
<dbReference type="GO" id="GO:0098826">
    <property type="term" value="C:endoplasmic reticulum tubular network membrane"/>
    <property type="evidence" value="ECO:0007669"/>
    <property type="project" value="UniProtKB-UniRule"/>
</dbReference>
<gene>
    <name evidence="4" type="ORF">CONPUDRAFT_85028</name>
</gene>
<proteinExistence type="inferred from homology"/>
<keyword evidence="1" id="KW-1133">Transmembrane helix</keyword>
<dbReference type="GO" id="GO:1903373">
    <property type="term" value="P:positive regulation of endoplasmic reticulum tubular network organization"/>
    <property type="evidence" value="ECO:0007669"/>
    <property type="project" value="UniProtKB-UniRule"/>
</dbReference>
<evidence type="ECO:0000313" key="4">
    <source>
        <dbReference type="EMBL" id="EIW76515.1"/>
    </source>
</evidence>
<evidence type="ECO:0000259" key="3">
    <source>
        <dbReference type="Pfam" id="PF10058"/>
    </source>
</evidence>
<keyword evidence="1" id="KW-0479">Metal-binding</keyword>
<dbReference type="GeneID" id="19210873"/>
<dbReference type="PANTHER" id="PTHR22166">
    <property type="entry name" value="ENDOPLASMIC RETICULUM JUNCTION FORMATION PROTEIN LUNAPARK"/>
    <property type="match status" value="1"/>
</dbReference>
<dbReference type="GO" id="GO:0071788">
    <property type="term" value="P:endoplasmic reticulum tubular network maintenance"/>
    <property type="evidence" value="ECO:0007669"/>
    <property type="project" value="UniProtKB-UniRule"/>
</dbReference>
<protein>
    <recommendedName>
        <fullName evidence="1">Endoplasmic reticulum junction formation protein lunapark</fullName>
    </recommendedName>
</protein>
<comment type="subcellular location">
    <subcellularLocation>
        <location evidence="1">Endoplasmic reticulum membrane</location>
        <topology evidence="1">Multi-pass membrane protein</topology>
    </subcellularLocation>
</comment>
<feature type="transmembrane region" description="Helical" evidence="1">
    <location>
        <begin position="85"/>
        <end position="102"/>
    </location>
</feature>
<organism evidence="4 5">
    <name type="scientific">Coniophora puteana (strain RWD-64-598)</name>
    <name type="common">Brown rot fungus</name>
    <dbReference type="NCBI Taxonomy" id="741705"/>
    <lineage>
        <taxon>Eukaryota</taxon>
        <taxon>Fungi</taxon>
        <taxon>Dikarya</taxon>
        <taxon>Basidiomycota</taxon>
        <taxon>Agaricomycotina</taxon>
        <taxon>Agaricomycetes</taxon>
        <taxon>Agaricomycetidae</taxon>
        <taxon>Boletales</taxon>
        <taxon>Coniophorineae</taxon>
        <taxon>Coniophoraceae</taxon>
        <taxon>Coniophora</taxon>
    </lineage>
</organism>
<name>A0A5M3MD09_CONPW</name>
<keyword evidence="1" id="KW-0256">Endoplasmic reticulum</keyword>
<keyword evidence="1" id="KW-0863">Zinc-finger</keyword>
<feature type="region of interest" description="Disordered" evidence="2">
    <location>
        <begin position="148"/>
        <end position="199"/>
    </location>
</feature>
<dbReference type="EMBL" id="JH711586">
    <property type="protein sequence ID" value="EIW76515.1"/>
    <property type="molecule type" value="Genomic_DNA"/>
</dbReference>
<feature type="region of interest" description="Disordered" evidence="2">
    <location>
        <begin position="287"/>
        <end position="362"/>
    </location>
</feature>
<dbReference type="GO" id="GO:0008270">
    <property type="term" value="F:zinc ion binding"/>
    <property type="evidence" value="ECO:0007669"/>
    <property type="project" value="UniProtKB-KW"/>
</dbReference>
<feature type="transmembrane region" description="Helical" evidence="1">
    <location>
        <begin position="44"/>
        <end position="65"/>
    </location>
</feature>
<dbReference type="Pfam" id="PF10058">
    <property type="entry name" value="Zn_ribbon_10"/>
    <property type="match status" value="1"/>
</dbReference>
<comment type="caution">
    <text evidence="4">The sequence shown here is derived from an EMBL/GenBank/DDBJ whole genome shotgun (WGS) entry which is preliminary data.</text>
</comment>
<feature type="domain" description="Lunapark zinc ribbon" evidence="3">
    <location>
        <begin position="224"/>
        <end position="280"/>
    </location>
</feature>
<sequence length="362" mass="40103">MSFIKSLFKKSGSEDYEQILESLAADVQNRQTRLSELRLRERRFTLQVTLVTLSLWALYVSMWYGGVWPVASPHRAEGLEKAVRGVPVLVGPIIILFSRRIVQVWYTRKGDAEEKQLREVMKKQREKVEEIKKKTNYYTTRSLLEKYDAVTPAPAGRPGQALRQRQQAQQPKPQPQQPTTPQAPGGLRQMNPAQMMQTPQNGKLNSVLQISPTPQPIGPIRKQWYDKVADAILGDDASAEGPATSRYALICEKCFMHNGLVKESMWQDTQYVCPKCGHFNASPRSRSQAASRLSISPQGMSVPLPPSSRLSPSSNGAAPSVSVAPATDVSAVGMLPDARADGEGPDPDHGSSENMEVDHDSR</sequence>
<evidence type="ECO:0000256" key="2">
    <source>
        <dbReference type="SAM" id="MobiDB-lite"/>
    </source>
</evidence>
<dbReference type="Proteomes" id="UP000053558">
    <property type="component" value="Unassembled WGS sequence"/>
</dbReference>
<feature type="compositionally biased region" description="Low complexity" evidence="2">
    <location>
        <begin position="287"/>
        <end position="296"/>
    </location>
</feature>
<accession>A0A5M3MD09</accession>
<keyword evidence="1" id="KW-0812">Transmembrane</keyword>
<feature type="compositionally biased region" description="Basic and acidic residues" evidence="2">
    <location>
        <begin position="338"/>
        <end position="362"/>
    </location>
</feature>
<comment type="domain">
    <text evidence="1">The C4-type zinc finger motif is necessary both for its ER three-way tubular junction localization and formation.</text>
</comment>
<evidence type="ECO:0000313" key="5">
    <source>
        <dbReference type="Proteomes" id="UP000053558"/>
    </source>
</evidence>
<dbReference type="PANTHER" id="PTHR22166:SF12">
    <property type="entry name" value="ENDOPLASMIC RETICULUM JUNCTION FORMATION PROTEIN LUNAPARK"/>
    <property type="match status" value="1"/>
</dbReference>
<keyword evidence="1" id="KW-0862">Zinc</keyword>
<dbReference type="RefSeq" id="XP_007773720.1">
    <property type="nucleotide sequence ID" value="XM_007775530.1"/>
</dbReference>
<dbReference type="OrthoDB" id="1725934at2759"/>